<keyword evidence="1" id="KW-1133">Transmembrane helix</keyword>
<keyword evidence="3" id="KW-1185">Reference proteome</keyword>
<dbReference type="EMBL" id="RFLX01000054">
    <property type="protein sequence ID" value="RMI15481.1"/>
    <property type="molecule type" value="Genomic_DNA"/>
</dbReference>
<gene>
    <name evidence="2" type="ORF">EBE87_25540</name>
</gene>
<evidence type="ECO:0000313" key="3">
    <source>
        <dbReference type="Proteomes" id="UP000274097"/>
    </source>
</evidence>
<dbReference type="Proteomes" id="UP000274097">
    <property type="component" value="Unassembled WGS sequence"/>
</dbReference>
<name>A0ABX9VC62_9PROT</name>
<feature type="transmembrane region" description="Helical" evidence="1">
    <location>
        <begin position="67"/>
        <end position="86"/>
    </location>
</feature>
<sequence length="173" mass="18806">GRTEAIAFQQLHQQRRGRRVLPQMITEINPATLFGIANMVALAGWAALSLGILTGQAWLRIGIAGRTVPVFLSLLYALLVAVAWPGSEGRYDTLGGVARLFQDARMLLAGWVHYLAFDLLAGGWIADEVDRHGLTRWLLLPALPLIFLFGPAGLLVLSPAPRCCAPCPVMPDR</sequence>
<protein>
    <submittedName>
        <fullName evidence="2">DUF4281 domain-containing protein</fullName>
    </submittedName>
</protein>
<reference evidence="2 3" key="1">
    <citation type="submission" date="2018-10" db="EMBL/GenBank/DDBJ databases">
        <title>Roseomonas sp. nov., isolated from feces of Tibetan antelopes in the Qinghai-Tibet plateau, China.</title>
        <authorList>
            <person name="Tian Z."/>
        </authorList>
    </citation>
    <scope>NUCLEOTIDE SEQUENCE [LARGE SCALE GENOMIC DNA]</scope>
    <source>
        <strain evidence="2 3">Z23</strain>
    </source>
</reference>
<feature type="transmembrane region" description="Helical" evidence="1">
    <location>
        <begin position="138"/>
        <end position="157"/>
    </location>
</feature>
<proteinExistence type="predicted"/>
<dbReference type="RefSeq" id="WP_122140232.1">
    <property type="nucleotide sequence ID" value="NZ_RFLX01000054.1"/>
</dbReference>
<evidence type="ECO:0000313" key="2">
    <source>
        <dbReference type="EMBL" id="RMI15481.1"/>
    </source>
</evidence>
<feature type="transmembrane region" description="Helical" evidence="1">
    <location>
        <begin position="31"/>
        <end position="55"/>
    </location>
</feature>
<accession>A0ABX9VC62</accession>
<organism evidence="2 3">
    <name type="scientific">Teichococcus wenyumeiae</name>
    <dbReference type="NCBI Taxonomy" id="2478470"/>
    <lineage>
        <taxon>Bacteria</taxon>
        <taxon>Pseudomonadati</taxon>
        <taxon>Pseudomonadota</taxon>
        <taxon>Alphaproteobacteria</taxon>
        <taxon>Acetobacterales</taxon>
        <taxon>Roseomonadaceae</taxon>
        <taxon>Roseomonas</taxon>
    </lineage>
</organism>
<feature type="transmembrane region" description="Helical" evidence="1">
    <location>
        <begin position="106"/>
        <end position="126"/>
    </location>
</feature>
<dbReference type="Pfam" id="PF14108">
    <property type="entry name" value="ABA4-like"/>
    <property type="match status" value="1"/>
</dbReference>
<evidence type="ECO:0000256" key="1">
    <source>
        <dbReference type="SAM" id="Phobius"/>
    </source>
</evidence>
<comment type="caution">
    <text evidence="2">The sequence shown here is derived from an EMBL/GenBank/DDBJ whole genome shotgun (WGS) entry which is preliminary data.</text>
</comment>
<feature type="non-terminal residue" evidence="2">
    <location>
        <position position="1"/>
    </location>
</feature>
<dbReference type="InterPro" id="IPR025461">
    <property type="entry name" value="ABA4-like"/>
</dbReference>
<keyword evidence="1" id="KW-0812">Transmembrane</keyword>
<keyword evidence="1" id="KW-0472">Membrane</keyword>